<evidence type="ECO:0000313" key="5">
    <source>
        <dbReference type="Proteomes" id="UP001320768"/>
    </source>
</evidence>
<comment type="caution">
    <text evidence="4">The sequence shown here is derived from an EMBL/GenBank/DDBJ whole genome shotgun (WGS) entry which is preliminary data.</text>
</comment>
<keyword evidence="3" id="KW-0472">Membrane</keyword>
<dbReference type="RefSeq" id="WP_258569481.1">
    <property type="nucleotide sequence ID" value="NZ_JAKUDN010000002.1"/>
</dbReference>
<proteinExistence type="predicted"/>
<evidence type="ECO:0000256" key="2">
    <source>
        <dbReference type="SAM" id="MobiDB-lite"/>
    </source>
</evidence>
<keyword evidence="5" id="KW-1185">Reference proteome</keyword>
<keyword evidence="3" id="KW-0812">Transmembrane</keyword>
<reference evidence="4 5" key="1">
    <citation type="journal article" date="2022" name="Nat. Microbiol.">
        <title>The microbiome of a bacterivorous marine choanoflagellate contains a resource-demanding obligate bacterial associate.</title>
        <authorList>
            <person name="Needham D.M."/>
            <person name="Poirier C."/>
            <person name="Bachy C."/>
            <person name="George E.E."/>
            <person name="Wilken S."/>
            <person name="Yung C.C.M."/>
            <person name="Limardo A.J."/>
            <person name="Morando M."/>
            <person name="Sudek L."/>
            <person name="Malmstrom R.R."/>
            <person name="Keeling P.J."/>
            <person name="Santoro A.E."/>
            <person name="Worden A.Z."/>
        </authorList>
    </citation>
    <scope>NUCLEOTIDE SEQUENCE [LARGE SCALE GENOMIC DNA]</scope>
    <source>
        <strain evidence="4 5">Comchoano-2</strain>
    </source>
</reference>
<dbReference type="EMBL" id="JAKUDN010000002">
    <property type="protein sequence ID" value="MCP8352376.1"/>
    <property type="molecule type" value="Genomic_DNA"/>
</dbReference>
<evidence type="ECO:0008006" key="6">
    <source>
        <dbReference type="Google" id="ProtNLM"/>
    </source>
</evidence>
<sequence length="247" mass="27142">MADERDNQVSDQDQEYSFPEKTSQDFGSVPHSGGTESLMSLLKNTRIMAAVGGCIVLYILLSVVFGGDDEDVADEAFDSTPVETMTMDEPVIDLQPVVDETPMSIFAEIDDSNTKEEEKNKEIEEIRSRVASLTRQNQKLNVKLKALDEKLDGIVAVVEASAKELSEISAKRAEAAEEKEQKVVEQNYRIRAVISGRAWVEDGSGNNMTVKVGDNIPTYGRVTKIKPVEGIVETASGRVISFSFTSE</sequence>
<protein>
    <recommendedName>
        <fullName evidence="6">Type IV pilus biogenesis protein PilP</fullName>
    </recommendedName>
</protein>
<feature type="region of interest" description="Disordered" evidence="2">
    <location>
        <begin position="1"/>
        <end position="32"/>
    </location>
</feature>
<feature type="transmembrane region" description="Helical" evidence="3">
    <location>
        <begin position="47"/>
        <end position="67"/>
    </location>
</feature>
<feature type="coiled-coil region" evidence="1">
    <location>
        <begin position="109"/>
        <end position="178"/>
    </location>
</feature>
<dbReference type="Proteomes" id="UP001320768">
    <property type="component" value="Unassembled WGS sequence"/>
</dbReference>
<organism evidence="4 5">
    <name type="scientific">Candidatus Synchoanobacter obligatus</name>
    <dbReference type="NCBI Taxonomy" id="2919597"/>
    <lineage>
        <taxon>Bacteria</taxon>
        <taxon>Pseudomonadati</taxon>
        <taxon>Pseudomonadota</taxon>
        <taxon>Gammaproteobacteria</taxon>
        <taxon>Candidatus Comchoanobacterales</taxon>
        <taxon>Candidatus Comchoanobacteraceae</taxon>
        <taxon>Candidatus Synchoanobacter</taxon>
    </lineage>
</organism>
<evidence type="ECO:0000313" key="4">
    <source>
        <dbReference type="EMBL" id="MCP8352376.1"/>
    </source>
</evidence>
<keyword evidence="3" id="KW-1133">Transmembrane helix</keyword>
<keyword evidence="1" id="KW-0175">Coiled coil</keyword>
<accession>A0ABT1L5D3</accession>
<gene>
    <name evidence="4" type="ORF">MKS91_03615</name>
</gene>
<evidence type="ECO:0000256" key="3">
    <source>
        <dbReference type="SAM" id="Phobius"/>
    </source>
</evidence>
<name>A0ABT1L5D3_9GAMM</name>
<evidence type="ECO:0000256" key="1">
    <source>
        <dbReference type="SAM" id="Coils"/>
    </source>
</evidence>